<dbReference type="Proteomes" id="UP000199183">
    <property type="component" value="Unassembled WGS sequence"/>
</dbReference>
<reference evidence="1 2" key="1">
    <citation type="submission" date="2016-10" db="EMBL/GenBank/DDBJ databases">
        <authorList>
            <person name="de Groot N.N."/>
        </authorList>
    </citation>
    <scope>NUCLEOTIDE SEQUENCE [LARGE SCALE GENOMIC DNA]</scope>
    <source>
        <strain evidence="1 2">DSM 21799</strain>
    </source>
</reference>
<dbReference type="PANTHER" id="PTHR36439">
    <property type="entry name" value="BLL4334 PROTEIN"/>
    <property type="match status" value="1"/>
</dbReference>
<dbReference type="InterPro" id="IPR012545">
    <property type="entry name" value="DUF1697"/>
</dbReference>
<dbReference type="PIRSF" id="PIRSF008502">
    <property type="entry name" value="UCP008502"/>
    <property type="match status" value="1"/>
</dbReference>
<gene>
    <name evidence="1" type="ORF">SAMN04489806_0494</name>
</gene>
<organism evidence="1 2">
    <name type="scientific">Paramicrobacterium humi</name>
    <dbReference type="NCBI Taxonomy" id="640635"/>
    <lineage>
        <taxon>Bacteria</taxon>
        <taxon>Bacillati</taxon>
        <taxon>Actinomycetota</taxon>
        <taxon>Actinomycetes</taxon>
        <taxon>Micrococcales</taxon>
        <taxon>Microbacteriaceae</taxon>
        <taxon>Paramicrobacterium</taxon>
    </lineage>
</organism>
<keyword evidence="2" id="KW-1185">Reference proteome</keyword>
<proteinExistence type="predicted"/>
<evidence type="ECO:0000313" key="1">
    <source>
        <dbReference type="EMBL" id="SEB41312.1"/>
    </source>
</evidence>
<dbReference type="EMBL" id="FNRY01000001">
    <property type="protein sequence ID" value="SEB41312.1"/>
    <property type="molecule type" value="Genomic_DNA"/>
</dbReference>
<dbReference type="SUPFAM" id="SSF160379">
    <property type="entry name" value="SP0830-like"/>
    <property type="match status" value="1"/>
</dbReference>
<dbReference type="PANTHER" id="PTHR36439:SF1">
    <property type="entry name" value="DUF1697 DOMAIN-CONTAINING PROTEIN"/>
    <property type="match status" value="1"/>
</dbReference>
<accession>A0A1H4J6W2</accession>
<name>A0A1H4J6W2_9MICO</name>
<dbReference type="STRING" id="640635.SAMN04489806_0494"/>
<sequence length="181" mass="19129">MADAGSSGSTRWVALLRGVNVGGITVRSAPLAAMFRDLGYADVRTVLASGNVVFSAAGAAATLKTEIERALSETFGYEAWIVLLPQSDLDAIIAGYPFGERDGHHPYVVFGSDSSVLAEAARFAESLGDADERVAPGSGVLYWEAPAGSSTSTAFAKELAKKRYKATTTTRNLRTLRKLLP</sequence>
<protein>
    <submittedName>
        <fullName evidence="1">Uncharacterized conserved protein, DUF1697 family</fullName>
    </submittedName>
</protein>
<dbReference type="Gene3D" id="3.30.70.1280">
    <property type="entry name" value="SP0830-like domains"/>
    <property type="match status" value="1"/>
</dbReference>
<dbReference type="AlphaFoldDB" id="A0A1H4J6W2"/>
<dbReference type="OrthoDB" id="9806494at2"/>
<dbReference type="Gene3D" id="3.30.70.1260">
    <property type="entry name" value="bacterial protein sp0830 like"/>
    <property type="match status" value="1"/>
</dbReference>
<dbReference type="Pfam" id="PF08002">
    <property type="entry name" value="DUF1697"/>
    <property type="match status" value="1"/>
</dbReference>
<evidence type="ECO:0000313" key="2">
    <source>
        <dbReference type="Proteomes" id="UP000199183"/>
    </source>
</evidence>